<evidence type="ECO:0008006" key="3">
    <source>
        <dbReference type="Google" id="ProtNLM"/>
    </source>
</evidence>
<feature type="compositionally biased region" description="Polar residues" evidence="1">
    <location>
        <begin position="104"/>
        <end position="121"/>
    </location>
</feature>
<dbReference type="AlphaFoldDB" id="A0A1D6LEM9"/>
<dbReference type="InParanoid" id="A0A1D6LEM9"/>
<gene>
    <name evidence="2" type="ORF">ZEAMMB73_Zm00001d035131</name>
</gene>
<dbReference type="SUPFAM" id="SSF63748">
    <property type="entry name" value="Tudor/PWWP/MBT"/>
    <property type="match status" value="1"/>
</dbReference>
<feature type="region of interest" description="Disordered" evidence="1">
    <location>
        <begin position="33"/>
        <end position="55"/>
    </location>
</feature>
<evidence type="ECO:0000256" key="1">
    <source>
        <dbReference type="SAM" id="MobiDB-lite"/>
    </source>
</evidence>
<dbReference type="Gene3D" id="2.30.30.140">
    <property type="match status" value="1"/>
</dbReference>
<dbReference type="EMBL" id="CM000782">
    <property type="protein sequence ID" value="AQK78403.1"/>
    <property type="molecule type" value="Genomic_DNA"/>
</dbReference>
<sequence>MVATVVKWKVGDLVLTKMKSFPAWPAMRNHNSPTSHMNSSLHLHSTSGGTISQKANKDKDMRSLMEPACENMKNSQSFMKRKELASEAHGTHVSHVCVEAEAATSKSGMRTSGQPLLSTNHSFRKPSNDQGGHQRLVNQHGTTSFQPALTHAWGMKLYRRNYLLLSTYMTYIKYKNLYNNFMLGQAQLVQTWMNKNVIRSHLSERSTTTALTDSSSCRWKIMSSEHVRNLKKLAARAKRMMKMFGGSRLRSIFHGISDGFKTEG</sequence>
<name>A0A1D6LEM9_MAIZE</name>
<feature type="compositionally biased region" description="Polar residues" evidence="1">
    <location>
        <begin position="33"/>
        <end position="54"/>
    </location>
</feature>
<reference evidence="2" key="1">
    <citation type="submission" date="2015-12" db="EMBL/GenBank/DDBJ databases">
        <title>Update maize B73 reference genome by single molecule sequencing technologies.</title>
        <authorList>
            <consortium name="Maize Genome Sequencing Project"/>
            <person name="Ware D."/>
        </authorList>
    </citation>
    <scope>NUCLEOTIDE SEQUENCE</scope>
    <source>
        <tissue evidence="2">Seedling</tissue>
    </source>
</reference>
<evidence type="ECO:0000313" key="2">
    <source>
        <dbReference type="EMBL" id="AQK78403.1"/>
    </source>
</evidence>
<protein>
    <recommendedName>
        <fullName evidence="3">PWWP domain-containing protein</fullName>
    </recommendedName>
</protein>
<accession>A0A1D6LEM9</accession>
<organism evidence="2">
    <name type="scientific">Zea mays</name>
    <name type="common">Maize</name>
    <dbReference type="NCBI Taxonomy" id="4577"/>
    <lineage>
        <taxon>Eukaryota</taxon>
        <taxon>Viridiplantae</taxon>
        <taxon>Streptophyta</taxon>
        <taxon>Embryophyta</taxon>
        <taxon>Tracheophyta</taxon>
        <taxon>Spermatophyta</taxon>
        <taxon>Magnoliopsida</taxon>
        <taxon>Liliopsida</taxon>
        <taxon>Poales</taxon>
        <taxon>Poaceae</taxon>
        <taxon>PACMAD clade</taxon>
        <taxon>Panicoideae</taxon>
        <taxon>Andropogonodae</taxon>
        <taxon>Andropogoneae</taxon>
        <taxon>Tripsacinae</taxon>
        <taxon>Zea</taxon>
    </lineage>
</organism>
<proteinExistence type="predicted"/>
<feature type="region of interest" description="Disordered" evidence="1">
    <location>
        <begin position="104"/>
        <end position="132"/>
    </location>
</feature>